<gene>
    <name evidence="1" type="ORF">RO3G_04663</name>
</gene>
<dbReference type="InParanoid" id="I1BUS8"/>
<sequence length="50" mass="5843">MQCETTLQVRYTKAGDEQFCIVATNWSTAWYGVDYTLKLYTTDRVRIAKC</sequence>
<protein>
    <submittedName>
        <fullName evidence="1">Uncharacterized protein</fullName>
    </submittedName>
</protein>
<evidence type="ECO:0000313" key="1">
    <source>
        <dbReference type="EMBL" id="EIE79958.1"/>
    </source>
</evidence>
<dbReference type="RefSeq" id="XP_067515354.1">
    <property type="nucleotide sequence ID" value="XM_067659253.1"/>
</dbReference>
<dbReference type="GeneID" id="93611634"/>
<dbReference type="Proteomes" id="UP000009138">
    <property type="component" value="Unassembled WGS sequence"/>
</dbReference>
<keyword evidence="2" id="KW-1185">Reference proteome</keyword>
<dbReference type="EMBL" id="CH476734">
    <property type="protein sequence ID" value="EIE79958.1"/>
    <property type="molecule type" value="Genomic_DNA"/>
</dbReference>
<name>I1BUS8_RHIO9</name>
<evidence type="ECO:0000313" key="2">
    <source>
        <dbReference type="Proteomes" id="UP000009138"/>
    </source>
</evidence>
<organism evidence="1 2">
    <name type="scientific">Rhizopus delemar (strain RA 99-880 / ATCC MYA-4621 / FGSC 9543 / NRRL 43880)</name>
    <name type="common">Mucormycosis agent</name>
    <name type="synonym">Rhizopus arrhizus var. delemar</name>
    <dbReference type="NCBI Taxonomy" id="246409"/>
    <lineage>
        <taxon>Eukaryota</taxon>
        <taxon>Fungi</taxon>
        <taxon>Fungi incertae sedis</taxon>
        <taxon>Mucoromycota</taxon>
        <taxon>Mucoromycotina</taxon>
        <taxon>Mucoromycetes</taxon>
        <taxon>Mucorales</taxon>
        <taxon>Mucorineae</taxon>
        <taxon>Rhizopodaceae</taxon>
        <taxon>Rhizopus</taxon>
    </lineage>
</organism>
<proteinExistence type="predicted"/>
<reference evidence="1 2" key="1">
    <citation type="journal article" date="2009" name="PLoS Genet.">
        <title>Genomic analysis of the basal lineage fungus Rhizopus oryzae reveals a whole-genome duplication.</title>
        <authorList>
            <person name="Ma L.-J."/>
            <person name="Ibrahim A.S."/>
            <person name="Skory C."/>
            <person name="Grabherr M.G."/>
            <person name="Burger G."/>
            <person name="Butler M."/>
            <person name="Elias M."/>
            <person name="Idnurm A."/>
            <person name="Lang B.F."/>
            <person name="Sone T."/>
            <person name="Abe A."/>
            <person name="Calvo S.E."/>
            <person name="Corrochano L.M."/>
            <person name="Engels R."/>
            <person name="Fu J."/>
            <person name="Hansberg W."/>
            <person name="Kim J.-M."/>
            <person name="Kodira C.D."/>
            <person name="Koehrsen M.J."/>
            <person name="Liu B."/>
            <person name="Miranda-Saavedra D."/>
            <person name="O'Leary S."/>
            <person name="Ortiz-Castellanos L."/>
            <person name="Poulter R."/>
            <person name="Rodriguez-Romero J."/>
            <person name="Ruiz-Herrera J."/>
            <person name="Shen Y.-Q."/>
            <person name="Zeng Q."/>
            <person name="Galagan J."/>
            <person name="Birren B.W."/>
            <person name="Cuomo C.A."/>
            <person name="Wickes B.L."/>
        </authorList>
    </citation>
    <scope>NUCLEOTIDE SEQUENCE [LARGE SCALE GENOMIC DNA]</scope>
    <source>
        <strain evidence="2">RA 99-880 / ATCC MYA-4621 / FGSC 9543 / NRRL 43880</strain>
    </source>
</reference>
<dbReference type="AlphaFoldDB" id="I1BUS8"/>
<accession>I1BUS8</accession>
<dbReference type="VEuPathDB" id="FungiDB:RO3G_04663"/>